<feature type="transmembrane region" description="Helical" evidence="1">
    <location>
        <begin position="85"/>
        <end position="103"/>
    </location>
</feature>
<dbReference type="EMBL" id="JAPDRK010000001">
    <property type="protein sequence ID" value="KAJ9616751.1"/>
    <property type="molecule type" value="Genomic_DNA"/>
</dbReference>
<evidence type="ECO:0000313" key="3">
    <source>
        <dbReference type="Proteomes" id="UP001172673"/>
    </source>
</evidence>
<keyword evidence="1" id="KW-1133">Transmembrane helix</keyword>
<evidence type="ECO:0000256" key="1">
    <source>
        <dbReference type="SAM" id="Phobius"/>
    </source>
</evidence>
<protein>
    <submittedName>
        <fullName evidence="2">Uncharacterized protein</fullName>
    </submittedName>
</protein>
<organism evidence="2 3">
    <name type="scientific">Cladophialophora chaetospira</name>
    <dbReference type="NCBI Taxonomy" id="386627"/>
    <lineage>
        <taxon>Eukaryota</taxon>
        <taxon>Fungi</taxon>
        <taxon>Dikarya</taxon>
        <taxon>Ascomycota</taxon>
        <taxon>Pezizomycotina</taxon>
        <taxon>Eurotiomycetes</taxon>
        <taxon>Chaetothyriomycetidae</taxon>
        <taxon>Chaetothyriales</taxon>
        <taxon>Herpotrichiellaceae</taxon>
        <taxon>Cladophialophora</taxon>
    </lineage>
</organism>
<sequence>MACQVHGDADMYGIGIRVGFYLQWYFVTLAAWIAPGEVHTLRLTNTLFSATTFLATIIQLATGFNPVWDPTRFPRAPPPSKIFKLLQTLLLVAVMIFQIWFWSAQAHVSAGSTDCESYGFFFYKIRLGISWFRILNCVISGVILLFLVYLLVDSWIQTTRSETWDKDEYDRKHRKRILAFQIVDSLIRIIISTSVIVGTELTIRWNNIRGVNVTDTSGQLIPLCLGVTALIRIICKSFRDPREAALRHPAPKFCLNTMSCHSDQQLALLGHQK</sequence>
<dbReference type="AlphaFoldDB" id="A0AA39CR04"/>
<dbReference type="Proteomes" id="UP001172673">
    <property type="component" value="Unassembled WGS sequence"/>
</dbReference>
<keyword evidence="1" id="KW-0812">Transmembrane</keyword>
<comment type="caution">
    <text evidence="2">The sequence shown here is derived from an EMBL/GenBank/DDBJ whole genome shotgun (WGS) entry which is preliminary data.</text>
</comment>
<proteinExistence type="predicted"/>
<name>A0AA39CR04_9EURO</name>
<reference evidence="2" key="1">
    <citation type="submission" date="2022-10" db="EMBL/GenBank/DDBJ databases">
        <title>Culturing micro-colonial fungi from biological soil crusts in the Mojave desert and describing Neophaeococcomyces mojavensis, and introducing the new genera and species Taxawa tesnikishii.</title>
        <authorList>
            <person name="Kurbessoian T."/>
            <person name="Stajich J.E."/>
        </authorList>
    </citation>
    <scope>NUCLEOTIDE SEQUENCE</scope>
    <source>
        <strain evidence="2">TK_41</strain>
    </source>
</reference>
<evidence type="ECO:0000313" key="2">
    <source>
        <dbReference type="EMBL" id="KAJ9616751.1"/>
    </source>
</evidence>
<gene>
    <name evidence="2" type="ORF">H2200_000470</name>
</gene>
<keyword evidence="3" id="KW-1185">Reference proteome</keyword>
<feature type="transmembrane region" description="Helical" evidence="1">
    <location>
        <begin position="46"/>
        <end position="64"/>
    </location>
</feature>
<accession>A0AA39CR04</accession>
<feature type="transmembrane region" description="Helical" evidence="1">
    <location>
        <begin position="12"/>
        <end position="34"/>
    </location>
</feature>
<feature type="transmembrane region" description="Helical" evidence="1">
    <location>
        <begin position="131"/>
        <end position="156"/>
    </location>
</feature>
<keyword evidence="1" id="KW-0472">Membrane</keyword>